<evidence type="ECO:0000313" key="3">
    <source>
        <dbReference type="Proteomes" id="UP001623348"/>
    </source>
</evidence>
<name>A0ABC9WWJ9_GRUJA</name>
<comment type="caution">
    <text evidence="2">The sequence shown here is derived from an EMBL/GenBank/DDBJ whole genome shotgun (WGS) entry which is preliminary data.</text>
</comment>
<feature type="compositionally biased region" description="Basic residues" evidence="1">
    <location>
        <begin position="85"/>
        <end position="95"/>
    </location>
</feature>
<sequence>MFADLVVGGQTSRGFNGSPRFLKASCHFRDDPRTGRHRDSKPGEGKAAATGGLAEALGVLLGCDPKVQAHVSARVASPGGGKIARSLRRGQRKQHASTFTPGGDFVPFTPRQVLRHLRRAASSLAFRAQPWEVDPSGASEEEEVQVPSEVPDIPATAPSGEVRKSGCFTQRGLRKP</sequence>
<evidence type="ECO:0000256" key="1">
    <source>
        <dbReference type="SAM" id="MobiDB-lite"/>
    </source>
</evidence>
<feature type="region of interest" description="Disordered" evidence="1">
    <location>
        <begin position="26"/>
        <end position="49"/>
    </location>
</feature>
<gene>
    <name evidence="2" type="ORF">GRJ2_001410300</name>
</gene>
<dbReference type="EMBL" id="BAAFJT010000004">
    <property type="protein sequence ID" value="GAB0189450.1"/>
    <property type="molecule type" value="Genomic_DNA"/>
</dbReference>
<keyword evidence="3" id="KW-1185">Reference proteome</keyword>
<accession>A0ABC9WWJ9</accession>
<evidence type="ECO:0000313" key="2">
    <source>
        <dbReference type="EMBL" id="GAB0189450.1"/>
    </source>
</evidence>
<feature type="region of interest" description="Disordered" evidence="1">
    <location>
        <begin position="76"/>
        <end position="104"/>
    </location>
</feature>
<reference evidence="2 3" key="1">
    <citation type="submission" date="2024-06" db="EMBL/GenBank/DDBJ databases">
        <title>The draft genome of Grus japonensis, version 3.</title>
        <authorList>
            <person name="Nabeshima K."/>
            <person name="Suzuki S."/>
            <person name="Onuma M."/>
        </authorList>
    </citation>
    <scope>NUCLEOTIDE SEQUENCE [LARGE SCALE GENOMIC DNA]</scope>
    <source>
        <strain evidence="2 3">451A</strain>
    </source>
</reference>
<dbReference type="AlphaFoldDB" id="A0ABC9WWJ9"/>
<proteinExistence type="predicted"/>
<protein>
    <submittedName>
        <fullName evidence="2">Purine-rich element-binding protein gamma</fullName>
    </submittedName>
</protein>
<organism evidence="2 3">
    <name type="scientific">Grus japonensis</name>
    <name type="common">Japanese crane</name>
    <name type="synonym">Red-crowned crane</name>
    <dbReference type="NCBI Taxonomy" id="30415"/>
    <lineage>
        <taxon>Eukaryota</taxon>
        <taxon>Metazoa</taxon>
        <taxon>Chordata</taxon>
        <taxon>Craniata</taxon>
        <taxon>Vertebrata</taxon>
        <taxon>Euteleostomi</taxon>
        <taxon>Archelosauria</taxon>
        <taxon>Archosauria</taxon>
        <taxon>Dinosauria</taxon>
        <taxon>Saurischia</taxon>
        <taxon>Theropoda</taxon>
        <taxon>Coelurosauria</taxon>
        <taxon>Aves</taxon>
        <taxon>Neognathae</taxon>
        <taxon>Neoaves</taxon>
        <taxon>Gruiformes</taxon>
        <taxon>Gruidae</taxon>
        <taxon>Grus</taxon>
    </lineage>
</organism>
<feature type="region of interest" description="Disordered" evidence="1">
    <location>
        <begin position="131"/>
        <end position="176"/>
    </location>
</feature>
<dbReference type="Proteomes" id="UP001623348">
    <property type="component" value="Unassembled WGS sequence"/>
</dbReference>